<dbReference type="SUPFAM" id="SSF50475">
    <property type="entry name" value="FMN-binding split barrel"/>
    <property type="match status" value="1"/>
</dbReference>
<dbReference type="Proteomes" id="UP001501231">
    <property type="component" value="Unassembled WGS sequence"/>
</dbReference>
<evidence type="ECO:0000259" key="1">
    <source>
        <dbReference type="Pfam" id="PF01243"/>
    </source>
</evidence>
<dbReference type="RefSeq" id="WP_344597635.1">
    <property type="nucleotide sequence ID" value="NZ_BAAARW010000042.1"/>
</dbReference>
<evidence type="ECO:0000313" key="2">
    <source>
        <dbReference type="EMBL" id="GAA2455330.1"/>
    </source>
</evidence>
<keyword evidence="3" id="KW-1185">Reference proteome</keyword>
<dbReference type="InterPro" id="IPR012349">
    <property type="entry name" value="Split_barrel_FMN-bd"/>
</dbReference>
<dbReference type="Gene3D" id="2.30.110.10">
    <property type="entry name" value="Electron Transport, Fmn-binding Protein, Chain A"/>
    <property type="match status" value="1"/>
</dbReference>
<name>A0ABP5XGZ1_9ACTN</name>
<dbReference type="EMBL" id="BAAARW010000042">
    <property type="protein sequence ID" value="GAA2455330.1"/>
    <property type="molecule type" value="Genomic_DNA"/>
</dbReference>
<proteinExistence type="predicted"/>
<evidence type="ECO:0000313" key="3">
    <source>
        <dbReference type="Proteomes" id="UP001501231"/>
    </source>
</evidence>
<accession>A0ABP5XGZ1</accession>
<feature type="domain" description="Pyridoxamine 5'-phosphate oxidase N-terminal" evidence="1">
    <location>
        <begin position="14"/>
        <end position="145"/>
    </location>
</feature>
<comment type="caution">
    <text evidence="2">The sequence shown here is derived from an EMBL/GenBank/DDBJ whole genome shotgun (WGS) entry which is preliminary data.</text>
</comment>
<dbReference type="InterPro" id="IPR011576">
    <property type="entry name" value="Pyridox_Oxase_N"/>
</dbReference>
<gene>
    <name evidence="2" type="ORF">GCM10010191_88100</name>
</gene>
<reference evidence="3" key="1">
    <citation type="journal article" date="2019" name="Int. J. Syst. Evol. Microbiol.">
        <title>The Global Catalogue of Microorganisms (GCM) 10K type strain sequencing project: providing services to taxonomists for standard genome sequencing and annotation.</title>
        <authorList>
            <consortium name="The Broad Institute Genomics Platform"/>
            <consortium name="The Broad Institute Genome Sequencing Center for Infectious Disease"/>
            <person name="Wu L."/>
            <person name="Ma J."/>
        </authorList>
    </citation>
    <scope>NUCLEOTIDE SEQUENCE [LARGE SCALE GENOMIC DNA]</scope>
    <source>
        <strain evidence="3">JCM 3325</strain>
    </source>
</reference>
<dbReference type="Pfam" id="PF01243">
    <property type="entry name" value="PNPOx_N"/>
    <property type="match status" value="1"/>
</dbReference>
<sequence length="157" mass="18030">MTTKVKDFSAIRDAFDTYVGDIVYSTMTTVDTKGRPRARVLIPVWEMVDDRPLGWLCTFKTPVKTAHLAANPHTTFSYWSPRQNAVYVDTVAEWTDDDDIKRHVWDLYIKGSPPGAGYDPGQFWKGPTDPKFAVLRLEPWRVQVVRGTDLNSRIWQP</sequence>
<protein>
    <submittedName>
        <fullName evidence="2">Pyridoxamine 5'-phosphate oxidase family protein</fullName>
    </submittedName>
</protein>
<organism evidence="2 3">
    <name type="scientific">Actinomadura vinacea</name>
    <dbReference type="NCBI Taxonomy" id="115336"/>
    <lineage>
        <taxon>Bacteria</taxon>
        <taxon>Bacillati</taxon>
        <taxon>Actinomycetota</taxon>
        <taxon>Actinomycetes</taxon>
        <taxon>Streptosporangiales</taxon>
        <taxon>Thermomonosporaceae</taxon>
        <taxon>Actinomadura</taxon>
    </lineage>
</organism>